<keyword evidence="3" id="KW-1185">Reference proteome</keyword>
<dbReference type="EMBL" id="JAVIJP010000009">
    <property type="protein sequence ID" value="KAL3647843.1"/>
    <property type="molecule type" value="Genomic_DNA"/>
</dbReference>
<dbReference type="AlphaFoldDB" id="A0ABD3E022"/>
<accession>A0ABD3E022</accession>
<dbReference type="Proteomes" id="UP001632038">
    <property type="component" value="Unassembled WGS sequence"/>
</dbReference>
<organism evidence="2 3">
    <name type="scientific">Castilleja foliolosa</name>
    <dbReference type="NCBI Taxonomy" id="1961234"/>
    <lineage>
        <taxon>Eukaryota</taxon>
        <taxon>Viridiplantae</taxon>
        <taxon>Streptophyta</taxon>
        <taxon>Embryophyta</taxon>
        <taxon>Tracheophyta</taxon>
        <taxon>Spermatophyta</taxon>
        <taxon>Magnoliopsida</taxon>
        <taxon>eudicotyledons</taxon>
        <taxon>Gunneridae</taxon>
        <taxon>Pentapetalae</taxon>
        <taxon>asterids</taxon>
        <taxon>lamiids</taxon>
        <taxon>Lamiales</taxon>
        <taxon>Orobanchaceae</taxon>
        <taxon>Pedicularideae</taxon>
        <taxon>Castillejinae</taxon>
        <taxon>Castilleja</taxon>
    </lineage>
</organism>
<evidence type="ECO:0000313" key="3">
    <source>
        <dbReference type="Proteomes" id="UP001632038"/>
    </source>
</evidence>
<proteinExistence type="predicted"/>
<comment type="caution">
    <text evidence="2">The sequence shown here is derived from an EMBL/GenBank/DDBJ whole genome shotgun (WGS) entry which is preliminary data.</text>
</comment>
<reference evidence="3" key="1">
    <citation type="journal article" date="2024" name="IScience">
        <title>Strigolactones Initiate the Formation of Haustorium-like Structures in Castilleja.</title>
        <authorList>
            <person name="Buerger M."/>
            <person name="Peterson D."/>
            <person name="Chory J."/>
        </authorList>
    </citation>
    <scope>NUCLEOTIDE SEQUENCE [LARGE SCALE GENOMIC DNA]</scope>
</reference>
<name>A0ABD3E022_9LAMI</name>
<keyword evidence="1" id="KW-0732">Signal</keyword>
<evidence type="ECO:0000256" key="1">
    <source>
        <dbReference type="SAM" id="SignalP"/>
    </source>
</evidence>
<evidence type="ECO:0000313" key="2">
    <source>
        <dbReference type="EMBL" id="KAL3647843.1"/>
    </source>
</evidence>
<feature type="signal peptide" evidence="1">
    <location>
        <begin position="1"/>
        <end position="26"/>
    </location>
</feature>
<sequence length="104" mass="11429">MASYKFQIFCVLLIAAIFSEDKIAYSASSPCPGEIHDEVHCSSYQNGTMTPQSVTDCTTCCKQIFGDDYSADVQCNDKTQGIGQCICNMCQANDSNYKHCSVKQ</sequence>
<feature type="chain" id="PRO_5044865125" evidence="1">
    <location>
        <begin position="27"/>
        <end position="104"/>
    </location>
</feature>
<gene>
    <name evidence="2" type="ORF">CASFOL_008811</name>
</gene>
<protein>
    <submittedName>
        <fullName evidence="2">Uncharacterized protein</fullName>
    </submittedName>
</protein>